<protein>
    <submittedName>
        <fullName evidence="1">Uncharacterized protein</fullName>
    </submittedName>
</protein>
<accession>A0ACD3Z2N0</accession>
<sequence>MKDYSQRWNSRGKRAARIANCSGARGDPGYQMRRQVELGDVDFITGDYLAEMNMADKAEAYHQGQHPGYEPLALEGLRESLELIALKRVKVILNGGSLNPAGLASECLKLVSGLNLGLKVAYVSGDDLKSKVEADIAANNAIRGHLDAENPKVALDPGLESFSRDPSASTIVSANAYLGARAIVQGLRNGADIIICGRVADASPVIGAAWFWHSWSETDYDRLAQALVAGHLIECSSYVTGANYSGFYEVDPERLIDLPFPIVEIDSDGAATVCKHDNTKGLVTVDTVKNQFLYELQGNLYLNSDVTAVLEDVRIEGAGADRVRVTGVRGKPPSPTTKLAIFFRGGYQSQILLNATGYATTEKWALYETQIRFGLRESGVIGRFATLEFQVVGVNEPNPRSQLRSTTYCRVFAQADAQEPLSSLVKTIGEFGMQHFSGFHLSLDLRTAMPLPFYVYYPATIAQDEIQESVSLLSEDGQVERSIGAGHPPQYETLLSRESYETASPVGLATFGATTRARLGDLVLGRSGDKGANLNIGLFVKEVDAWPWLQTFLTCERMKTLMGDDWSDTFHIERVEFQNLFAVHFVIYGILGKGVSSSTRLDSLGKGFADFIRDRVVDIPARFLSSDQGTVLP</sequence>
<dbReference type="Proteomes" id="UP000830768">
    <property type="component" value="Chromosome 5"/>
</dbReference>
<reference evidence="1" key="1">
    <citation type="submission" date="2021-11" db="EMBL/GenBank/DDBJ databases">
        <title>Fusarium solani-melongenae Genome sequencing and assembly.</title>
        <authorList>
            <person name="Xie S."/>
            <person name="Huang L."/>
            <person name="Zhang X."/>
        </authorList>
    </citation>
    <scope>NUCLEOTIDE SEQUENCE</scope>
    <source>
        <strain evidence="1">CRI 24-3</strain>
    </source>
</reference>
<keyword evidence="2" id="KW-1185">Reference proteome</keyword>
<dbReference type="EMBL" id="CP090034">
    <property type="protein sequence ID" value="UPK95509.1"/>
    <property type="molecule type" value="Genomic_DNA"/>
</dbReference>
<evidence type="ECO:0000313" key="2">
    <source>
        <dbReference type="Proteomes" id="UP000830768"/>
    </source>
</evidence>
<organism evidence="1 2">
    <name type="scientific">Fusarium solani subsp. cucurbitae</name>
    <name type="common">Neocosmosporum cucurbitae</name>
    <dbReference type="NCBI Taxonomy" id="2747967"/>
    <lineage>
        <taxon>Eukaryota</taxon>
        <taxon>Fungi</taxon>
        <taxon>Dikarya</taxon>
        <taxon>Ascomycota</taxon>
        <taxon>Pezizomycotina</taxon>
        <taxon>Sordariomycetes</taxon>
        <taxon>Hypocreomycetidae</taxon>
        <taxon>Hypocreales</taxon>
        <taxon>Nectriaceae</taxon>
        <taxon>Fusarium</taxon>
        <taxon>Fusarium solani species complex</taxon>
    </lineage>
</organism>
<proteinExistence type="predicted"/>
<evidence type="ECO:0000313" key="1">
    <source>
        <dbReference type="EMBL" id="UPK95509.1"/>
    </source>
</evidence>
<name>A0ACD3Z2N0_FUSSC</name>
<gene>
    <name evidence="1" type="ORF">LCI18_006444</name>
</gene>